<comment type="caution">
    <text evidence="1">The sequence shown here is derived from an EMBL/GenBank/DDBJ whole genome shotgun (WGS) entry which is preliminary data.</text>
</comment>
<evidence type="ECO:0000313" key="2">
    <source>
        <dbReference type="Proteomes" id="UP000631114"/>
    </source>
</evidence>
<reference evidence="1 2" key="1">
    <citation type="submission" date="2020-10" db="EMBL/GenBank/DDBJ databases">
        <title>The Coptis chinensis genome and diversification of protoberbering-type alkaloids.</title>
        <authorList>
            <person name="Wang B."/>
            <person name="Shu S."/>
            <person name="Song C."/>
            <person name="Liu Y."/>
        </authorList>
    </citation>
    <scope>NUCLEOTIDE SEQUENCE [LARGE SCALE GENOMIC DNA]</scope>
    <source>
        <strain evidence="1">HL-2020</strain>
        <tissue evidence="1">Leaf</tissue>
    </source>
</reference>
<keyword evidence="2" id="KW-1185">Reference proteome</keyword>
<evidence type="ECO:0000313" key="1">
    <source>
        <dbReference type="EMBL" id="KAF9602731.1"/>
    </source>
</evidence>
<gene>
    <name evidence="1" type="ORF">IFM89_030619</name>
</gene>
<dbReference type="EMBL" id="JADFTS010000006">
    <property type="protein sequence ID" value="KAF9602731.1"/>
    <property type="molecule type" value="Genomic_DNA"/>
</dbReference>
<dbReference type="AlphaFoldDB" id="A0A835HN75"/>
<accession>A0A835HN75</accession>
<sequence>MFFSQLPPPQRAQTLLLFVRATSSLVACKENGCHMGRNCWCRRSIVDFVPHTFYITGFRSIHWALTT</sequence>
<protein>
    <submittedName>
        <fullName evidence="1">Uncharacterized protein</fullName>
    </submittedName>
</protein>
<dbReference type="Proteomes" id="UP000631114">
    <property type="component" value="Unassembled WGS sequence"/>
</dbReference>
<organism evidence="1 2">
    <name type="scientific">Coptis chinensis</name>
    <dbReference type="NCBI Taxonomy" id="261450"/>
    <lineage>
        <taxon>Eukaryota</taxon>
        <taxon>Viridiplantae</taxon>
        <taxon>Streptophyta</taxon>
        <taxon>Embryophyta</taxon>
        <taxon>Tracheophyta</taxon>
        <taxon>Spermatophyta</taxon>
        <taxon>Magnoliopsida</taxon>
        <taxon>Ranunculales</taxon>
        <taxon>Ranunculaceae</taxon>
        <taxon>Coptidoideae</taxon>
        <taxon>Coptis</taxon>
    </lineage>
</organism>
<name>A0A835HN75_9MAGN</name>
<proteinExistence type="predicted"/>